<evidence type="ECO:0000313" key="3">
    <source>
        <dbReference type="Proteomes" id="UP000011668"/>
    </source>
</evidence>
<protein>
    <submittedName>
        <fullName evidence="2">Uncharacterized protein</fullName>
    </submittedName>
</protein>
<keyword evidence="1" id="KW-0812">Transmembrane</keyword>
<gene>
    <name evidence="2" type="ORF">AG1IA_10477</name>
</gene>
<keyword evidence="1" id="KW-1133">Transmembrane helix</keyword>
<evidence type="ECO:0000313" key="2">
    <source>
        <dbReference type="EMBL" id="ELU35493.1"/>
    </source>
</evidence>
<dbReference type="EMBL" id="AFRT01006410">
    <property type="protein sequence ID" value="ELU35493.1"/>
    <property type="molecule type" value="Genomic_DNA"/>
</dbReference>
<proteinExistence type="predicted"/>
<feature type="transmembrane region" description="Helical" evidence="1">
    <location>
        <begin position="16"/>
        <end position="35"/>
    </location>
</feature>
<keyword evidence="1" id="KW-0472">Membrane</keyword>
<comment type="caution">
    <text evidence="2">The sequence shown here is derived from an EMBL/GenBank/DDBJ whole genome shotgun (WGS) entry which is preliminary data.</text>
</comment>
<evidence type="ECO:0000256" key="1">
    <source>
        <dbReference type="SAM" id="Phobius"/>
    </source>
</evidence>
<accession>L8WFD2</accession>
<sequence length="51" mass="6100">MFPAYVHFFIFRRGSFLSWVAIELGICGVLWVLWLGMHISMHYDNVFEYLS</sequence>
<dbReference type="Proteomes" id="UP000011668">
    <property type="component" value="Unassembled WGS sequence"/>
</dbReference>
<name>L8WFD2_THACA</name>
<dbReference type="OrthoDB" id="3364107at2759"/>
<dbReference type="AlphaFoldDB" id="L8WFD2"/>
<reference evidence="2 3" key="1">
    <citation type="journal article" date="2013" name="Nat. Commun.">
        <title>The evolution and pathogenic mechanisms of the rice sheath blight pathogen.</title>
        <authorList>
            <person name="Zheng A."/>
            <person name="Lin R."/>
            <person name="Xu L."/>
            <person name="Qin P."/>
            <person name="Tang C."/>
            <person name="Ai P."/>
            <person name="Zhang D."/>
            <person name="Liu Y."/>
            <person name="Sun Z."/>
            <person name="Feng H."/>
            <person name="Wang Y."/>
            <person name="Chen Y."/>
            <person name="Liang X."/>
            <person name="Fu R."/>
            <person name="Li Q."/>
            <person name="Zhang J."/>
            <person name="Yu X."/>
            <person name="Xie Z."/>
            <person name="Ding L."/>
            <person name="Guan P."/>
            <person name="Tang J."/>
            <person name="Liang Y."/>
            <person name="Wang S."/>
            <person name="Deng Q."/>
            <person name="Li S."/>
            <person name="Zhu J."/>
            <person name="Wang L."/>
            <person name="Liu H."/>
            <person name="Li P."/>
        </authorList>
    </citation>
    <scope>NUCLEOTIDE SEQUENCE [LARGE SCALE GENOMIC DNA]</scope>
    <source>
        <strain evidence="3">AG-1 IA</strain>
    </source>
</reference>
<organism evidence="2 3">
    <name type="scientific">Thanatephorus cucumeris (strain AG1-IA)</name>
    <name type="common">Rice sheath blight fungus</name>
    <name type="synonym">Rhizoctonia solani</name>
    <dbReference type="NCBI Taxonomy" id="983506"/>
    <lineage>
        <taxon>Eukaryota</taxon>
        <taxon>Fungi</taxon>
        <taxon>Dikarya</taxon>
        <taxon>Basidiomycota</taxon>
        <taxon>Agaricomycotina</taxon>
        <taxon>Agaricomycetes</taxon>
        <taxon>Cantharellales</taxon>
        <taxon>Ceratobasidiaceae</taxon>
        <taxon>Rhizoctonia</taxon>
        <taxon>Rhizoctonia solani AG-1</taxon>
    </lineage>
</organism>
<keyword evidence="3" id="KW-1185">Reference proteome</keyword>
<dbReference type="HOGENOM" id="CLU_3108063_0_0_1"/>